<comment type="caution">
    <text evidence="2">The sequence shown here is derived from an EMBL/GenBank/DDBJ whole genome shotgun (WGS) entry which is preliminary data.</text>
</comment>
<evidence type="ECO:0000313" key="3">
    <source>
        <dbReference type="Proteomes" id="UP000070539"/>
    </source>
</evidence>
<feature type="transmembrane region" description="Helical" evidence="1">
    <location>
        <begin position="14"/>
        <end position="33"/>
    </location>
</feature>
<dbReference type="AlphaFoldDB" id="A0A136WFB0"/>
<keyword evidence="1" id="KW-0812">Transmembrane</keyword>
<dbReference type="EMBL" id="LRVM01000003">
    <property type="protein sequence ID" value="KXL53236.1"/>
    <property type="molecule type" value="Genomic_DNA"/>
</dbReference>
<reference evidence="2 3" key="1">
    <citation type="submission" date="2016-01" db="EMBL/GenBank/DDBJ databases">
        <title>Genome sequence of Clostridium neopropionicum X4, DSM-3847.</title>
        <authorList>
            <person name="Poehlein A."/>
            <person name="Beck M.H."/>
            <person name="Bengelsdorf F.R."/>
            <person name="Daniel R."/>
            <person name="Duerre P."/>
        </authorList>
    </citation>
    <scope>NUCLEOTIDE SEQUENCE [LARGE SCALE GENOMIC DNA]</scope>
    <source>
        <strain evidence="2 3">DSM-3847</strain>
    </source>
</reference>
<keyword evidence="1" id="KW-0472">Membrane</keyword>
<name>A0A136WFB0_9FIRM</name>
<gene>
    <name evidence="2" type="ORF">CLNEO_12070</name>
</gene>
<dbReference type="OrthoDB" id="1655097at2"/>
<accession>A0A136WFB0</accession>
<dbReference type="RefSeq" id="WP_066086010.1">
    <property type="nucleotide sequence ID" value="NZ_LRVM01000003.1"/>
</dbReference>
<dbReference type="STRING" id="36847.CLNEO_12070"/>
<evidence type="ECO:0000313" key="2">
    <source>
        <dbReference type="EMBL" id="KXL53236.1"/>
    </source>
</evidence>
<keyword evidence="1" id="KW-1133">Transmembrane helix</keyword>
<organism evidence="2 3">
    <name type="scientific">Anaerotignum neopropionicum</name>
    <dbReference type="NCBI Taxonomy" id="36847"/>
    <lineage>
        <taxon>Bacteria</taxon>
        <taxon>Bacillati</taxon>
        <taxon>Bacillota</taxon>
        <taxon>Clostridia</taxon>
        <taxon>Lachnospirales</taxon>
        <taxon>Anaerotignaceae</taxon>
        <taxon>Anaerotignum</taxon>
    </lineage>
</organism>
<sequence length="133" mass="15148">MNTQSKTPLFLMEIVIMLFVFAISASICLKVFVYGEKISQEGYNLDQACFETQKAAEYWQNTKGNMEETAQLLQASIEGDELKAYFDEDWNSTQKGPIFTLTMKTRGAYAKIVVKDQEKELFSLETEAVIFGE</sequence>
<proteinExistence type="predicted"/>
<dbReference type="Proteomes" id="UP000070539">
    <property type="component" value="Unassembled WGS sequence"/>
</dbReference>
<keyword evidence="3" id="KW-1185">Reference proteome</keyword>
<protein>
    <submittedName>
        <fullName evidence="2">Uncharacterized protein</fullName>
    </submittedName>
</protein>
<evidence type="ECO:0000256" key="1">
    <source>
        <dbReference type="SAM" id="Phobius"/>
    </source>
</evidence>